<protein>
    <submittedName>
        <fullName evidence="7">APC family permease</fullName>
    </submittedName>
</protein>
<dbReference type="RefSeq" id="WP_237827251.1">
    <property type="nucleotide sequence ID" value="NZ_JAKLTQ010000032.1"/>
</dbReference>
<feature type="transmembrane region" description="Helical" evidence="5">
    <location>
        <begin position="93"/>
        <end position="119"/>
    </location>
</feature>
<evidence type="ECO:0000256" key="4">
    <source>
        <dbReference type="ARBA" id="ARBA00023136"/>
    </source>
</evidence>
<feature type="transmembrane region" description="Helical" evidence="5">
    <location>
        <begin position="21"/>
        <end position="42"/>
    </location>
</feature>
<feature type="transmembrane region" description="Helical" evidence="5">
    <location>
        <begin position="197"/>
        <end position="221"/>
    </location>
</feature>
<evidence type="ECO:0000256" key="2">
    <source>
        <dbReference type="ARBA" id="ARBA00022692"/>
    </source>
</evidence>
<feature type="transmembrane region" description="Helical" evidence="5">
    <location>
        <begin position="355"/>
        <end position="378"/>
    </location>
</feature>
<name>A0ABS9LDX0_9MICC</name>
<keyword evidence="3 5" id="KW-1133">Transmembrane helix</keyword>
<dbReference type="PIRSF" id="PIRSF006060">
    <property type="entry name" value="AA_transporter"/>
    <property type="match status" value="1"/>
</dbReference>
<keyword evidence="2 5" id="KW-0812">Transmembrane</keyword>
<dbReference type="PANTHER" id="PTHR42770">
    <property type="entry name" value="AMINO ACID TRANSPORTER-RELATED"/>
    <property type="match status" value="1"/>
</dbReference>
<dbReference type="EMBL" id="JAKLTQ010000032">
    <property type="protein sequence ID" value="MCG2624823.1"/>
    <property type="molecule type" value="Genomic_DNA"/>
</dbReference>
<comment type="caution">
    <text evidence="7">The sequence shown here is derived from an EMBL/GenBank/DDBJ whole genome shotgun (WGS) entry which is preliminary data.</text>
</comment>
<gene>
    <name evidence="7" type="ORF">LVY72_23315</name>
</gene>
<dbReference type="InterPro" id="IPR050367">
    <property type="entry name" value="APC_superfamily"/>
</dbReference>
<evidence type="ECO:0000313" key="8">
    <source>
        <dbReference type="Proteomes" id="UP001165368"/>
    </source>
</evidence>
<feature type="transmembrane region" description="Helical" evidence="5">
    <location>
        <begin position="390"/>
        <end position="408"/>
    </location>
</feature>
<organism evidence="7 8">
    <name type="scientific">Arthrobacter hankyongi</name>
    <dbReference type="NCBI Taxonomy" id="2904801"/>
    <lineage>
        <taxon>Bacteria</taxon>
        <taxon>Bacillati</taxon>
        <taxon>Actinomycetota</taxon>
        <taxon>Actinomycetes</taxon>
        <taxon>Micrococcales</taxon>
        <taxon>Micrococcaceae</taxon>
        <taxon>Arthrobacter</taxon>
    </lineage>
</organism>
<dbReference type="Pfam" id="PF00324">
    <property type="entry name" value="AA_permease"/>
    <property type="match status" value="1"/>
</dbReference>
<evidence type="ECO:0000313" key="7">
    <source>
        <dbReference type="EMBL" id="MCG2624823.1"/>
    </source>
</evidence>
<feature type="transmembrane region" description="Helical" evidence="5">
    <location>
        <begin position="54"/>
        <end position="72"/>
    </location>
</feature>
<dbReference type="PANTHER" id="PTHR42770:SF8">
    <property type="entry name" value="PUTRESCINE IMPORTER PUUP"/>
    <property type="match status" value="1"/>
</dbReference>
<evidence type="ECO:0000256" key="5">
    <source>
        <dbReference type="SAM" id="Phobius"/>
    </source>
</evidence>
<feature type="transmembrane region" description="Helical" evidence="5">
    <location>
        <begin position="131"/>
        <end position="150"/>
    </location>
</feature>
<feature type="transmembrane region" description="Helical" evidence="5">
    <location>
        <begin position="283"/>
        <end position="309"/>
    </location>
</feature>
<reference evidence="7" key="1">
    <citation type="submission" date="2022-01" db="EMBL/GenBank/DDBJ databases">
        <authorList>
            <person name="Jo J.-H."/>
            <person name="Im W.-T."/>
        </authorList>
    </citation>
    <scope>NUCLEOTIDE SEQUENCE</scope>
    <source>
        <strain evidence="7">I2-34</strain>
    </source>
</reference>
<sequence>MSTAMSTAQGAGLKKVLRLPSAVLFGLAYMIPLTVFTTYGIVNQLTEGHIISSYLVTLVAMLFTAASYAKMVRAFPQAGSAYTYTRRTLGGNIGFLSGWTLLLDYLLMPMITYLVIGIYMSASFPAIPQPAWIVLSLVLVTVLNILGIKFVSKTSSILLGVQAVFLVVFAVMALRAASGNPMPSIVDMMFGQGPGTAVIFAGSAILCLSFLGFDAVSALAEETVEARRVIPKAIILVTLAGGLLFVVISLIANLAFPDWTAYSSVDSAALDVMTVSGGSFLEAFFTAAYIAGCFGAVLASQTTVSRILYSMGRDGVLPHRVFGYLHPRFHTPVYATLIVGAIGLVALVIDLTLASSLISFGALAAFTVVNIAVIKHYFIDERLRSGSGAVRYLAAPLVGVGLCVWLWTSLSGTAFTVGFSWLIIGAAYLAVMTRGFRKAPPALDLAEA</sequence>
<feature type="transmembrane region" description="Helical" evidence="5">
    <location>
        <begin position="157"/>
        <end position="177"/>
    </location>
</feature>
<proteinExistence type="predicted"/>
<keyword evidence="8" id="KW-1185">Reference proteome</keyword>
<accession>A0ABS9LDX0</accession>
<dbReference type="Proteomes" id="UP001165368">
    <property type="component" value="Unassembled WGS sequence"/>
</dbReference>
<evidence type="ECO:0000259" key="6">
    <source>
        <dbReference type="Pfam" id="PF00324"/>
    </source>
</evidence>
<comment type="subcellular location">
    <subcellularLocation>
        <location evidence="1">Membrane</location>
        <topology evidence="1">Multi-pass membrane protein</topology>
    </subcellularLocation>
</comment>
<dbReference type="Gene3D" id="1.20.1740.10">
    <property type="entry name" value="Amino acid/polyamine transporter I"/>
    <property type="match status" value="1"/>
</dbReference>
<feature type="transmembrane region" description="Helical" evidence="5">
    <location>
        <begin position="414"/>
        <end position="431"/>
    </location>
</feature>
<feature type="transmembrane region" description="Helical" evidence="5">
    <location>
        <begin position="329"/>
        <end position="349"/>
    </location>
</feature>
<feature type="transmembrane region" description="Helical" evidence="5">
    <location>
        <begin position="233"/>
        <end position="256"/>
    </location>
</feature>
<keyword evidence="4 5" id="KW-0472">Membrane</keyword>
<evidence type="ECO:0000256" key="1">
    <source>
        <dbReference type="ARBA" id="ARBA00004141"/>
    </source>
</evidence>
<feature type="domain" description="Amino acid permease/ SLC12A" evidence="6">
    <location>
        <begin position="23"/>
        <end position="423"/>
    </location>
</feature>
<evidence type="ECO:0000256" key="3">
    <source>
        <dbReference type="ARBA" id="ARBA00022989"/>
    </source>
</evidence>
<dbReference type="InterPro" id="IPR004841">
    <property type="entry name" value="AA-permease/SLC12A_dom"/>
</dbReference>